<reference evidence="2 3" key="1">
    <citation type="submission" date="2020-10" db="EMBL/GenBank/DDBJ databases">
        <authorList>
            <person name="Sedaghatjoo S."/>
        </authorList>
    </citation>
    <scope>NUCLEOTIDE SEQUENCE [LARGE SCALE GENOMIC DNA]</scope>
    <source>
        <strain evidence="2 3">LLFL</strain>
    </source>
</reference>
<evidence type="ECO:0000256" key="1">
    <source>
        <dbReference type="SAM" id="MobiDB-lite"/>
    </source>
</evidence>
<accession>A0A9N8LPP0</accession>
<dbReference type="EMBL" id="CAJHJF010001654">
    <property type="protein sequence ID" value="CAD6920268.1"/>
    <property type="molecule type" value="Genomic_DNA"/>
</dbReference>
<feature type="compositionally biased region" description="Polar residues" evidence="1">
    <location>
        <begin position="22"/>
        <end position="34"/>
    </location>
</feature>
<dbReference type="AlphaFoldDB" id="A0A9N8LPP0"/>
<keyword evidence="3" id="KW-1185">Reference proteome</keyword>
<sequence length="152" mass="15793">MPRVARPARDVVVRVPKVLPYTKSSNNARDTTAGTGAVTLDSLPAGSSHHASSSSAVAGPGSGAEIAPVNGHVGGEHRSSGGIGEGRDGGMMNGAGGAGGALPQTQHLMLKAETSAAEWNSLLIWARRQRGPQWDTGTAVWQVDRHSQEYYR</sequence>
<name>A0A9N8LPP0_9BASI</name>
<protein>
    <submittedName>
        <fullName evidence="2">Uncharacterized protein</fullName>
    </submittedName>
</protein>
<dbReference type="Proteomes" id="UP000836404">
    <property type="component" value="Unassembled WGS sequence"/>
</dbReference>
<evidence type="ECO:0000313" key="3">
    <source>
        <dbReference type="Proteomes" id="UP000836404"/>
    </source>
</evidence>
<feature type="compositionally biased region" description="Gly residues" evidence="1">
    <location>
        <begin position="81"/>
        <end position="100"/>
    </location>
</feature>
<feature type="region of interest" description="Disordered" evidence="1">
    <location>
        <begin position="22"/>
        <end position="100"/>
    </location>
</feature>
<evidence type="ECO:0000313" key="2">
    <source>
        <dbReference type="EMBL" id="CAD6920268.1"/>
    </source>
</evidence>
<comment type="caution">
    <text evidence="2">The sequence shown here is derived from an EMBL/GenBank/DDBJ whole genome shotgun (WGS) entry which is preliminary data.</text>
</comment>
<gene>
    <name evidence="2" type="ORF">JKILLFL_G3781</name>
</gene>
<feature type="compositionally biased region" description="Low complexity" evidence="1">
    <location>
        <begin position="44"/>
        <end position="59"/>
    </location>
</feature>
<organism evidence="2 3">
    <name type="scientific">Tilletia laevis</name>
    <dbReference type="NCBI Taxonomy" id="157183"/>
    <lineage>
        <taxon>Eukaryota</taxon>
        <taxon>Fungi</taxon>
        <taxon>Dikarya</taxon>
        <taxon>Basidiomycota</taxon>
        <taxon>Ustilaginomycotina</taxon>
        <taxon>Exobasidiomycetes</taxon>
        <taxon>Tilletiales</taxon>
        <taxon>Tilletiaceae</taxon>
        <taxon>Tilletia</taxon>
    </lineage>
</organism>
<proteinExistence type="predicted"/>